<dbReference type="InterPro" id="IPR011257">
    <property type="entry name" value="DNA_glycosylase"/>
</dbReference>
<evidence type="ECO:0000313" key="2">
    <source>
        <dbReference type="Proteomes" id="UP000275951"/>
    </source>
</evidence>
<dbReference type="STRING" id="1661.CQ11_02310"/>
<dbReference type="PANTHER" id="PTHR30037:SF4">
    <property type="entry name" value="DNA-3-METHYLADENINE GLYCOSYLASE I"/>
    <property type="match status" value="1"/>
</dbReference>
<dbReference type="Gene3D" id="1.10.340.30">
    <property type="entry name" value="Hypothetical protein, domain 2"/>
    <property type="match status" value="1"/>
</dbReference>
<dbReference type="EMBL" id="CP033905">
    <property type="protein sequence ID" value="AZR07931.1"/>
    <property type="molecule type" value="Genomic_DNA"/>
</dbReference>
<reference evidence="1 2" key="1">
    <citation type="submission" date="2018-11" db="EMBL/GenBank/DDBJ databases">
        <title>Multidrug-resistant genes are associated with an 42-kb island TGI1 carrying a complex class 1 integron in a Trueperella pyogenes.</title>
        <authorList>
            <person name="Dong W."/>
        </authorList>
    </citation>
    <scope>NUCLEOTIDE SEQUENCE [LARGE SCALE GENOMIC DNA]</scope>
    <source>
        <strain evidence="1 2">TP4</strain>
    </source>
</reference>
<evidence type="ECO:0000313" key="1">
    <source>
        <dbReference type="EMBL" id="AZR07931.1"/>
    </source>
</evidence>
<dbReference type="GO" id="GO:0008725">
    <property type="term" value="F:DNA-3-methyladenine glycosylase activity"/>
    <property type="evidence" value="ECO:0007669"/>
    <property type="project" value="InterPro"/>
</dbReference>
<organism evidence="1 2">
    <name type="scientific">Trueperella pyogenes</name>
    <dbReference type="NCBI Taxonomy" id="1661"/>
    <lineage>
        <taxon>Bacteria</taxon>
        <taxon>Bacillati</taxon>
        <taxon>Actinomycetota</taxon>
        <taxon>Actinomycetes</taxon>
        <taxon>Actinomycetales</taxon>
        <taxon>Actinomycetaceae</taxon>
        <taxon>Trueperella</taxon>
    </lineage>
</organism>
<dbReference type="InterPro" id="IPR005019">
    <property type="entry name" value="Adenine_glyco"/>
</dbReference>
<dbReference type="AlphaFoldDB" id="A0A2S1L0M5"/>
<dbReference type="SUPFAM" id="SSF48150">
    <property type="entry name" value="DNA-glycosylase"/>
    <property type="match status" value="1"/>
</dbReference>
<accession>A0A2S1L0M5</accession>
<protein>
    <submittedName>
        <fullName evidence="1">DNA-3-methyladenine glycosylase I</fullName>
    </submittedName>
</protein>
<dbReference type="GO" id="GO:0006284">
    <property type="term" value="P:base-excision repair"/>
    <property type="evidence" value="ECO:0007669"/>
    <property type="project" value="InterPro"/>
</dbReference>
<dbReference type="GeneID" id="97532440"/>
<gene>
    <name evidence="1" type="ORF">EBQ10_10670</name>
</gene>
<sequence>MEKIRPAWAQKSALLCQYYDEEWGFPVTDSTAIYERIVLEGFQSGLSWETVLRKRPAFRQAFAQFNPNVVAAFTDEDVARLLNNPDIIRNERKIRAAITNAQATTALAADGVGLAELVWSFAPEDSYGEGPDASYSAESVALARELKRRGFTFVGPVTMFALMQAIGIYDHRL</sequence>
<dbReference type="PANTHER" id="PTHR30037">
    <property type="entry name" value="DNA-3-METHYLADENINE GLYCOSYLASE 1"/>
    <property type="match status" value="1"/>
</dbReference>
<proteinExistence type="predicted"/>
<dbReference type="RefSeq" id="WP_024964275.1">
    <property type="nucleotide sequence ID" value="NZ_CP012649.1"/>
</dbReference>
<name>A0A2S1L0M5_9ACTO</name>
<dbReference type="OrthoDB" id="9807664at2"/>
<dbReference type="Proteomes" id="UP000275951">
    <property type="component" value="Chromosome"/>
</dbReference>
<dbReference type="InterPro" id="IPR052891">
    <property type="entry name" value="DNA-3mA_glycosylase"/>
</dbReference>
<dbReference type="Pfam" id="PF03352">
    <property type="entry name" value="Adenine_glyco"/>
    <property type="match status" value="1"/>
</dbReference>